<evidence type="ECO:0000256" key="3">
    <source>
        <dbReference type="ARBA" id="ARBA00022692"/>
    </source>
</evidence>
<dbReference type="GO" id="GO:0034755">
    <property type="term" value="P:iron ion transmembrane transport"/>
    <property type="evidence" value="ECO:0007669"/>
    <property type="project" value="TreeGrafter"/>
</dbReference>
<dbReference type="PANTHER" id="PTHR11706">
    <property type="entry name" value="SOLUTE CARRIER PROTEIN FAMILY 11 MEMBER"/>
    <property type="match status" value="1"/>
</dbReference>
<dbReference type="NCBIfam" id="NF037982">
    <property type="entry name" value="Nramp_1"/>
    <property type="match status" value="1"/>
</dbReference>
<dbReference type="GO" id="GO:0005886">
    <property type="term" value="C:plasma membrane"/>
    <property type="evidence" value="ECO:0007669"/>
    <property type="project" value="TreeGrafter"/>
</dbReference>
<evidence type="ECO:0000256" key="5">
    <source>
        <dbReference type="ARBA" id="ARBA00023136"/>
    </source>
</evidence>
<dbReference type="OrthoDB" id="9787548at2"/>
<feature type="transmembrane region" description="Helical" evidence="6">
    <location>
        <begin position="235"/>
        <end position="257"/>
    </location>
</feature>
<feature type="transmembrane region" description="Helical" evidence="6">
    <location>
        <begin position="319"/>
        <end position="343"/>
    </location>
</feature>
<dbReference type="EMBL" id="VFON01000002">
    <property type="protein sequence ID" value="TQL40590.1"/>
    <property type="molecule type" value="Genomic_DNA"/>
</dbReference>
<feature type="transmembrane region" description="Helical" evidence="6">
    <location>
        <begin position="131"/>
        <end position="149"/>
    </location>
</feature>
<evidence type="ECO:0000313" key="8">
    <source>
        <dbReference type="Proteomes" id="UP000319094"/>
    </source>
</evidence>
<gene>
    <name evidence="7" type="ORF">FB468_3111</name>
</gene>
<evidence type="ECO:0000256" key="4">
    <source>
        <dbReference type="ARBA" id="ARBA00022989"/>
    </source>
</evidence>
<feature type="transmembrane region" description="Helical" evidence="6">
    <location>
        <begin position="53"/>
        <end position="72"/>
    </location>
</feature>
<feature type="transmembrane region" description="Helical" evidence="6">
    <location>
        <begin position="195"/>
        <end position="215"/>
    </location>
</feature>
<keyword evidence="5 6" id="KW-0472">Membrane</keyword>
<evidence type="ECO:0000256" key="1">
    <source>
        <dbReference type="ARBA" id="ARBA00004141"/>
    </source>
</evidence>
<keyword evidence="2" id="KW-0813">Transport</keyword>
<dbReference type="GO" id="GO:0005384">
    <property type="term" value="F:manganese ion transmembrane transporter activity"/>
    <property type="evidence" value="ECO:0007669"/>
    <property type="project" value="TreeGrafter"/>
</dbReference>
<organism evidence="7 8">
    <name type="scientific">Leucobacter komagatae</name>
    <dbReference type="NCBI Taxonomy" id="55969"/>
    <lineage>
        <taxon>Bacteria</taxon>
        <taxon>Bacillati</taxon>
        <taxon>Actinomycetota</taxon>
        <taxon>Actinomycetes</taxon>
        <taxon>Micrococcales</taxon>
        <taxon>Microbacteriaceae</taxon>
        <taxon>Leucobacter</taxon>
    </lineage>
</organism>
<feature type="transmembrane region" description="Helical" evidence="6">
    <location>
        <begin position="93"/>
        <end position="111"/>
    </location>
</feature>
<feature type="transmembrane region" description="Helical" evidence="6">
    <location>
        <begin position="26"/>
        <end position="47"/>
    </location>
</feature>
<proteinExistence type="predicted"/>
<comment type="caution">
    <text evidence="7">The sequence shown here is derived from an EMBL/GenBank/DDBJ whole genome shotgun (WGS) entry which is preliminary data.</text>
</comment>
<dbReference type="Pfam" id="PF01566">
    <property type="entry name" value="Nramp"/>
    <property type="match status" value="1"/>
</dbReference>
<name>A0A542XXN0_9MICO</name>
<dbReference type="InterPro" id="IPR001046">
    <property type="entry name" value="NRAMP_fam"/>
</dbReference>
<feature type="transmembrane region" description="Helical" evidence="6">
    <location>
        <begin position="384"/>
        <end position="406"/>
    </location>
</feature>
<evidence type="ECO:0000256" key="2">
    <source>
        <dbReference type="ARBA" id="ARBA00022448"/>
    </source>
</evidence>
<dbReference type="RefSeq" id="WP_141888619.1">
    <property type="nucleotide sequence ID" value="NZ_BAAAUY010000023.1"/>
</dbReference>
<evidence type="ECO:0000256" key="6">
    <source>
        <dbReference type="SAM" id="Phobius"/>
    </source>
</evidence>
<protein>
    <submittedName>
        <fullName evidence="7">Mn2+/Fe2+ NRAMP family transporter</fullName>
    </submittedName>
</protein>
<dbReference type="Proteomes" id="UP000319094">
    <property type="component" value="Unassembled WGS sequence"/>
</dbReference>
<dbReference type="PANTHER" id="PTHR11706:SF33">
    <property type="entry name" value="NATURAL RESISTANCE-ASSOCIATED MACROPHAGE PROTEIN 2"/>
    <property type="match status" value="1"/>
</dbReference>
<feature type="transmembrane region" description="Helical" evidence="6">
    <location>
        <begin position="156"/>
        <end position="175"/>
    </location>
</feature>
<dbReference type="GO" id="GO:0015086">
    <property type="term" value="F:cadmium ion transmembrane transporter activity"/>
    <property type="evidence" value="ECO:0007669"/>
    <property type="project" value="TreeGrafter"/>
</dbReference>
<dbReference type="AlphaFoldDB" id="A0A542XXN0"/>
<feature type="transmembrane region" description="Helical" evidence="6">
    <location>
        <begin position="349"/>
        <end position="372"/>
    </location>
</feature>
<keyword evidence="4 6" id="KW-1133">Transmembrane helix</keyword>
<keyword evidence="8" id="KW-1185">Reference proteome</keyword>
<keyword evidence="3 6" id="KW-0812">Transmembrane</keyword>
<comment type="subcellular location">
    <subcellularLocation>
        <location evidence="1">Membrane</location>
        <topology evidence="1">Multi-pass membrane protein</topology>
    </subcellularLocation>
</comment>
<evidence type="ECO:0000313" key="7">
    <source>
        <dbReference type="EMBL" id="TQL40590.1"/>
    </source>
</evidence>
<sequence length="410" mass="41860">MTSTLATPPTQGASPKRGFFGSIGPAFITAALVFGPGSIATASAMGASFGYELIWVPVIATILMLCFVNIGVRIGLTTDKSILGTVAHRLTGIVAVIVGLGSFLVVTSFQAGNSAGTGAAGQLLFGGDPRLFAVLFTVIGLIFVWIPKFYPALEKLMVVVIIVLLVAMITTAVVSKPDLGAVVGGLVPSIPEGSIPLIVGLAATTFSIVGALYQIQLVREKGWTSGDFKLARRDAVLGTLILGSLSTVIMIAAAATLNPAGIEANSPAALAQILEPIGSWAVWLFAIGLWAAAFSSLLGNSTIGGSMLAGVFKIDGGGLASAPVKACISLVIVLGGVIATVFGGIPIQLIITAQAVTIIVVPLIGAVMVFLGRHRDRGALRIKTPQLVLALFGLAFLLFLAGSYVVKLAG</sequence>
<feature type="transmembrane region" description="Helical" evidence="6">
    <location>
        <begin position="277"/>
        <end position="298"/>
    </location>
</feature>
<accession>A0A542XXN0</accession>
<reference evidence="7 8" key="1">
    <citation type="submission" date="2019-06" db="EMBL/GenBank/DDBJ databases">
        <title>Sequencing the genomes of 1000 actinobacteria strains.</title>
        <authorList>
            <person name="Klenk H.-P."/>
        </authorList>
    </citation>
    <scope>NUCLEOTIDE SEQUENCE [LARGE SCALE GENOMIC DNA]</scope>
    <source>
        <strain evidence="7 8">DSM 8803</strain>
    </source>
</reference>